<gene>
    <name evidence="1" type="ORF">STABA_v1c08060</name>
</gene>
<accession>A0A6I6CDG4</accession>
<dbReference type="KEGG" id="stab:STABA_v1c08060"/>
<keyword evidence="2" id="KW-1185">Reference proteome</keyword>
<dbReference type="AlphaFoldDB" id="A0A6I6CDG4"/>
<dbReference type="EMBL" id="CP046276">
    <property type="protein sequence ID" value="QGS52162.1"/>
    <property type="molecule type" value="Genomic_DNA"/>
</dbReference>
<reference evidence="1 2" key="1">
    <citation type="submission" date="2019-11" db="EMBL/GenBank/DDBJ databases">
        <title>Complete genome sequence of Spiroplasma tabanidicola TAUS-1 (DSM 22603).</title>
        <authorList>
            <person name="Huang C.-T."/>
            <person name="Lin Y.-C."/>
            <person name="Kuo C.-H."/>
        </authorList>
    </citation>
    <scope>NUCLEOTIDE SEQUENCE [LARGE SCALE GENOMIC DNA]</scope>
    <source>
        <strain evidence="1 2">TAUS-1</strain>
    </source>
</reference>
<proteinExistence type="predicted"/>
<dbReference type="RefSeq" id="WP_156006842.1">
    <property type="nucleotide sequence ID" value="NZ_CP046276.1"/>
</dbReference>
<organism evidence="1 2">
    <name type="scientific">Spiroplasma tabanidicola</name>
    <dbReference type="NCBI Taxonomy" id="324079"/>
    <lineage>
        <taxon>Bacteria</taxon>
        <taxon>Bacillati</taxon>
        <taxon>Mycoplasmatota</taxon>
        <taxon>Mollicutes</taxon>
        <taxon>Entomoplasmatales</taxon>
        <taxon>Spiroplasmataceae</taxon>
        <taxon>Spiroplasma</taxon>
    </lineage>
</organism>
<sequence>MISKENIETEILNSSICLALFENKVDLNLINNEIYKLGDILDKLDPVLSLNVTNSIYYHYTNFKNQLKSLLKRDIESIDIQKLEQKMYIKCVSNLQKKIMH</sequence>
<evidence type="ECO:0000313" key="2">
    <source>
        <dbReference type="Proteomes" id="UP000424468"/>
    </source>
</evidence>
<evidence type="ECO:0000313" key="1">
    <source>
        <dbReference type="EMBL" id="QGS52162.1"/>
    </source>
</evidence>
<name>A0A6I6CDG4_9MOLU</name>
<dbReference type="OrthoDB" id="389792at2"/>
<protein>
    <submittedName>
        <fullName evidence="1">Uncharacterized protein</fullName>
    </submittedName>
</protein>
<dbReference type="Proteomes" id="UP000424468">
    <property type="component" value="Chromosome"/>
</dbReference>